<evidence type="ECO:0000313" key="1">
    <source>
        <dbReference type="EMBL" id="KTB47834.1"/>
    </source>
</evidence>
<dbReference type="OrthoDB" id="166119at2"/>
<sequence length="156" mass="16228">MVLDIVFAPMALSPTTFNAGDTVRVTVSFKYVVGVTKTVKLLAGPYSTNLFGKHMVDACVGQADLSLPASSTPAGGTGSVDFLLVPKRSGGIDDGTFGLRVWIEDTNAVAEQDAVIIVAGNSSGGDMLSGMMPMLMMLLMMGMILSMTQNLGEESG</sequence>
<dbReference type="Proteomes" id="UP000053947">
    <property type="component" value="Unassembled WGS sequence"/>
</dbReference>
<dbReference type="EMBL" id="LFDV01000002">
    <property type="protein sequence ID" value="KTB47834.1"/>
    <property type="molecule type" value="Genomic_DNA"/>
</dbReference>
<organism evidence="1 2">
    <name type="scientific">Dehalogenimonas alkenigignens</name>
    <dbReference type="NCBI Taxonomy" id="1217799"/>
    <lineage>
        <taxon>Bacteria</taxon>
        <taxon>Bacillati</taxon>
        <taxon>Chloroflexota</taxon>
        <taxon>Dehalococcoidia</taxon>
        <taxon>Dehalococcoidales</taxon>
        <taxon>Dehalococcoidaceae</taxon>
        <taxon>Dehalogenimonas</taxon>
    </lineage>
</organism>
<accession>A0A0W0GGZ2</accession>
<evidence type="ECO:0000313" key="2">
    <source>
        <dbReference type="Proteomes" id="UP000053947"/>
    </source>
</evidence>
<dbReference type="AlphaFoldDB" id="A0A0W0GGZ2"/>
<reference evidence="1 2" key="1">
    <citation type="submission" date="2015-06" db="EMBL/GenBank/DDBJ databases">
        <title>Genome sequence of the organohalide-respiring Dehalogenimonas alkenigignens type strain (IP3-3T).</title>
        <authorList>
            <person name="Key T.A."/>
            <person name="Richmond D.P."/>
            <person name="Bowman K.S."/>
            <person name="Cho Y.-J."/>
            <person name="Chun J."/>
            <person name="da Costa M.S."/>
            <person name="Rainey F.A."/>
            <person name="Moe W.M."/>
        </authorList>
    </citation>
    <scope>NUCLEOTIDE SEQUENCE [LARGE SCALE GENOMIC DNA]</scope>
    <source>
        <strain evidence="1 2">IP3-3</strain>
    </source>
</reference>
<dbReference type="STRING" id="1217799.DEALK_06790"/>
<dbReference type="RefSeq" id="WP_058438673.1">
    <property type="nucleotide sequence ID" value="NZ_KQ758903.1"/>
</dbReference>
<comment type="caution">
    <text evidence="1">The sequence shown here is derived from an EMBL/GenBank/DDBJ whole genome shotgun (WGS) entry which is preliminary data.</text>
</comment>
<keyword evidence="2" id="KW-1185">Reference proteome</keyword>
<proteinExistence type="predicted"/>
<gene>
    <name evidence="1" type="ORF">DEALK_06790</name>
</gene>
<protein>
    <submittedName>
        <fullName evidence="1">Uncharacterized protein</fullName>
    </submittedName>
</protein>
<name>A0A0W0GGZ2_9CHLR</name>